<dbReference type="PANTHER" id="PTHR48100:SF54">
    <property type="entry name" value="PHOSPHATASE SPAC5H10.03-RELATED"/>
    <property type="match status" value="1"/>
</dbReference>
<dbReference type="AlphaFoldDB" id="A0AA38HFJ6"/>
<dbReference type="PANTHER" id="PTHR48100">
    <property type="entry name" value="BROAD-SPECIFICITY PHOSPHATASE YOR283W-RELATED"/>
    <property type="match status" value="1"/>
</dbReference>
<gene>
    <name evidence="1" type="ORF">MKK02DRAFT_39477</name>
</gene>
<proteinExistence type="predicted"/>
<dbReference type="Proteomes" id="UP001164286">
    <property type="component" value="Unassembled WGS sequence"/>
</dbReference>
<dbReference type="CDD" id="cd07067">
    <property type="entry name" value="HP_PGM_like"/>
    <property type="match status" value="1"/>
</dbReference>
<comment type="caution">
    <text evidence="1">The sequence shown here is derived from an EMBL/GenBank/DDBJ whole genome shotgun (WGS) entry which is preliminary data.</text>
</comment>
<dbReference type="Pfam" id="PF00300">
    <property type="entry name" value="His_Phos_1"/>
    <property type="match status" value="1"/>
</dbReference>
<accession>A0AA38HFJ6</accession>
<dbReference type="InterPro" id="IPR013078">
    <property type="entry name" value="His_Pase_superF_clade-1"/>
</dbReference>
<evidence type="ECO:0000313" key="2">
    <source>
        <dbReference type="Proteomes" id="UP001164286"/>
    </source>
</evidence>
<dbReference type="GeneID" id="77729819"/>
<dbReference type="EMBL" id="JAKWFO010000001">
    <property type="protein sequence ID" value="KAI9639187.1"/>
    <property type="molecule type" value="Genomic_DNA"/>
</dbReference>
<sequence>MVKKLYLTRHAQAEHNVASDWSIPDAKLTPLGQKQSRELNELTKDTFQRTAQLIVCSPLLRPMETMLLGYPSLMKRLEGEGKPVIITDLLQEVNSTPCDVPTYPPSAIKEALGGIFKDLDFSGLGEGYATKKGIWDPANVEERCRKVRKMLNEREEEEIVVVAHGDILRQLVDGDGSRRPWGNAEVKIFTFSEGSHDLVEVADVDPESETAGPTSGGM</sequence>
<dbReference type="RefSeq" id="XP_052948964.1">
    <property type="nucleotide sequence ID" value="XM_053090614.1"/>
</dbReference>
<dbReference type="GO" id="GO:0016791">
    <property type="term" value="F:phosphatase activity"/>
    <property type="evidence" value="ECO:0007669"/>
    <property type="project" value="TreeGrafter"/>
</dbReference>
<dbReference type="SMART" id="SM00855">
    <property type="entry name" value="PGAM"/>
    <property type="match status" value="1"/>
</dbReference>
<reference evidence="1" key="1">
    <citation type="journal article" date="2022" name="G3 (Bethesda)">
        <title>High quality genome of the basidiomycete yeast Dioszegia hungarica PDD-24b-2 isolated from cloud water.</title>
        <authorList>
            <person name="Jarrige D."/>
            <person name="Haridas S."/>
            <person name="Bleykasten-Grosshans C."/>
            <person name="Joly M."/>
            <person name="Nadalig T."/>
            <person name="Sancelme M."/>
            <person name="Vuilleumier S."/>
            <person name="Grigoriev I.V."/>
            <person name="Amato P."/>
            <person name="Bringel F."/>
        </authorList>
    </citation>
    <scope>NUCLEOTIDE SEQUENCE</scope>
    <source>
        <strain evidence="1">PDD-24b-2</strain>
    </source>
</reference>
<dbReference type="Gene3D" id="3.40.50.1240">
    <property type="entry name" value="Phosphoglycerate mutase-like"/>
    <property type="match status" value="1"/>
</dbReference>
<name>A0AA38HFJ6_9TREE</name>
<dbReference type="InterPro" id="IPR050275">
    <property type="entry name" value="PGM_Phosphatase"/>
</dbReference>
<dbReference type="SUPFAM" id="SSF53254">
    <property type="entry name" value="Phosphoglycerate mutase-like"/>
    <property type="match status" value="1"/>
</dbReference>
<dbReference type="InterPro" id="IPR029033">
    <property type="entry name" value="His_PPase_superfam"/>
</dbReference>
<protein>
    <submittedName>
        <fullName evidence="1">Histidine phosphatase superfamily</fullName>
    </submittedName>
</protein>
<dbReference type="GO" id="GO:0005737">
    <property type="term" value="C:cytoplasm"/>
    <property type="evidence" value="ECO:0007669"/>
    <property type="project" value="TreeGrafter"/>
</dbReference>
<keyword evidence="2" id="KW-1185">Reference proteome</keyword>
<organism evidence="1 2">
    <name type="scientific">Dioszegia hungarica</name>
    <dbReference type="NCBI Taxonomy" id="4972"/>
    <lineage>
        <taxon>Eukaryota</taxon>
        <taxon>Fungi</taxon>
        <taxon>Dikarya</taxon>
        <taxon>Basidiomycota</taxon>
        <taxon>Agaricomycotina</taxon>
        <taxon>Tremellomycetes</taxon>
        <taxon>Tremellales</taxon>
        <taxon>Bulleribasidiaceae</taxon>
        <taxon>Dioszegia</taxon>
    </lineage>
</organism>
<evidence type="ECO:0000313" key="1">
    <source>
        <dbReference type="EMBL" id="KAI9639187.1"/>
    </source>
</evidence>